<proteinExistence type="predicted"/>
<dbReference type="Proteomes" id="UP000028091">
    <property type="component" value="Unassembled WGS sequence"/>
</dbReference>
<dbReference type="RefSeq" id="WP_034319960.1">
    <property type="nucleotide sequence ID" value="NZ_JOTP01000005.1"/>
</dbReference>
<name>A0A081LDD0_9BACI</name>
<dbReference type="AlphaFoldDB" id="A0A081LDD0"/>
<gene>
    <name evidence="1" type="ORF">BA70_16415</name>
</gene>
<keyword evidence="2" id="KW-1185">Reference proteome</keyword>
<evidence type="ECO:0000313" key="2">
    <source>
        <dbReference type="Proteomes" id="UP000028091"/>
    </source>
</evidence>
<organism evidence="1 2">
    <name type="scientific">Bacillus zhangzhouensis</name>
    <dbReference type="NCBI Taxonomy" id="1178540"/>
    <lineage>
        <taxon>Bacteria</taxon>
        <taxon>Bacillati</taxon>
        <taxon>Bacillota</taxon>
        <taxon>Bacilli</taxon>
        <taxon>Bacillales</taxon>
        <taxon>Bacillaceae</taxon>
        <taxon>Bacillus</taxon>
    </lineage>
</organism>
<reference evidence="1 2" key="1">
    <citation type="submission" date="2012-09" db="EMBL/GenBank/DDBJ databases">
        <title>Genome Sequence of Bacillus sp. DW5-4.</title>
        <authorList>
            <person name="Lai Q."/>
            <person name="Liu Y."/>
            <person name="Shao Z."/>
        </authorList>
    </citation>
    <scope>NUCLEOTIDE SEQUENCE [LARGE SCALE GENOMIC DNA]</scope>
    <source>
        <strain evidence="1 2">DW5-4</strain>
    </source>
</reference>
<dbReference type="EMBL" id="JOTP01000005">
    <property type="protein sequence ID" value="KEP27256.1"/>
    <property type="molecule type" value="Genomic_DNA"/>
</dbReference>
<evidence type="ECO:0000313" key="1">
    <source>
        <dbReference type="EMBL" id="KEP27256.1"/>
    </source>
</evidence>
<sequence>MHPKQICADLEMLGARLVLDGNDLYIENPENVYQELVEFVQSYKKRIIRYLKGEYSDHEHNVKQTIDKIINYYMGIAQDLNTKIDDWFNHDWEAAIKVSRLLVLFWENGWRDLDTSVSNFESEETDKLSLEIYERAMSYFKGNKS</sequence>
<comment type="caution">
    <text evidence="1">The sequence shown here is derived from an EMBL/GenBank/DDBJ whole genome shotgun (WGS) entry which is preliminary data.</text>
</comment>
<dbReference type="eggNOG" id="ENOG5034117">
    <property type="taxonomic scope" value="Bacteria"/>
</dbReference>
<accession>A0A081LDD0</accession>
<dbReference type="OrthoDB" id="2882986at2"/>
<protein>
    <submittedName>
        <fullName evidence="1">Uncharacterized protein</fullName>
    </submittedName>
</protein>